<dbReference type="AlphaFoldDB" id="A0A1Y3AWM4"/>
<proteinExistence type="predicted"/>
<sequence length="19" mass="2419">MLLHVVMLENFNFYWIVIH</sequence>
<evidence type="ECO:0000313" key="2">
    <source>
        <dbReference type="Proteomes" id="UP000194236"/>
    </source>
</evidence>
<gene>
    <name evidence="1" type="ORF">BLA29_014312</name>
</gene>
<comment type="caution">
    <text evidence="1">The sequence shown here is derived from an EMBL/GenBank/DDBJ whole genome shotgun (WGS) entry which is preliminary data.</text>
</comment>
<keyword evidence="2" id="KW-1185">Reference proteome</keyword>
<evidence type="ECO:0000313" key="1">
    <source>
        <dbReference type="EMBL" id="OTF72901.1"/>
    </source>
</evidence>
<dbReference type="EMBL" id="MUJZ01054130">
    <property type="protein sequence ID" value="OTF72901.1"/>
    <property type="molecule type" value="Genomic_DNA"/>
</dbReference>
<name>A0A1Y3AWM4_EURMA</name>
<organism evidence="1 2">
    <name type="scientific">Euroglyphus maynei</name>
    <name type="common">Mayne's house dust mite</name>
    <dbReference type="NCBI Taxonomy" id="6958"/>
    <lineage>
        <taxon>Eukaryota</taxon>
        <taxon>Metazoa</taxon>
        <taxon>Ecdysozoa</taxon>
        <taxon>Arthropoda</taxon>
        <taxon>Chelicerata</taxon>
        <taxon>Arachnida</taxon>
        <taxon>Acari</taxon>
        <taxon>Acariformes</taxon>
        <taxon>Sarcoptiformes</taxon>
        <taxon>Astigmata</taxon>
        <taxon>Psoroptidia</taxon>
        <taxon>Analgoidea</taxon>
        <taxon>Pyroglyphidae</taxon>
        <taxon>Pyroglyphinae</taxon>
        <taxon>Euroglyphus</taxon>
    </lineage>
</organism>
<accession>A0A1Y3AWM4</accession>
<reference evidence="1 2" key="1">
    <citation type="submission" date="2017-03" db="EMBL/GenBank/DDBJ databases">
        <title>Genome Survey of Euroglyphus maynei.</title>
        <authorList>
            <person name="Arlian L.G."/>
            <person name="Morgan M.S."/>
            <person name="Rider S.D."/>
        </authorList>
    </citation>
    <scope>NUCLEOTIDE SEQUENCE [LARGE SCALE GENOMIC DNA]</scope>
    <source>
        <strain evidence="1">Arlian Lab</strain>
        <tissue evidence="1">Whole body</tissue>
    </source>
</reference>
<dbReference type="Proteomes" id="UP000194236">
    <property type="component" value="Unassembled WGS sequence"/>
</dbReference>
<protein>
    <submittedName>
        <fullName evidence="1">Uncharacterized protein</fullName>
    </submittedName>
</protein>